<dbReference type="SUPFAM" id="SSF46585">
    <property type="entry name" value="HR1 repeat"/>
    <property type="match status" value="1"/>
</dbReference>
<evidence type="ECO:0000313" key="12">
    <source>
        <dbReference type="Proteomes" id="UP001140091"/>
    </source>
</evidence>
<dbReference type="SMART" id="SM01310">
    <property type="entry name" value="RICTOR_V"/>
    <property type="match status" value="1"/>
</dbReference>
<feature type="domain" description="Rapamycin-insensitive companion of mTOR N-terminal" evidence="9">
    <location>
        <begin position="186"/>
        <end position="563"/>
    </location>
</feature>
<dbReference type="Proteomes" id="UP001140091">
    <property type="component" value="Unassembled WGS sequence"/>
</dbReference>
<reference evidence="11" key="1">
    <citation type="submission" date="2022-06" db="EMBL/GenBank/DDBJ databases">
        <title>Genome Sequence of Candolleomyces eurysporus.</title>
        <authorList>
            <person name="Buettner E."/>
        </authorList>
    </citation>
    <scope>NUCLEOTIDE SEQUENCE</scope>
    <source>
        <strain evidence="11">VTCC 930004</strain>
    </source>
</reference>
<dbReference type="InterPro" id="IPR036274">
    <property type="entry name" value="HR1_rpt_sf"/>
</dbReference>
<feature type="non-terminal residue" evidence="11">
    <location>
        <position position="1"/>
    </location>
</feature>
<dbReference type="SMART" id="SM01303">
    <property type="entry name" value="RasGEF_N_2"/>
    <property type="match status" value="1"/>
</dbReference>
<proteinExistence type="inferred from homology"/>
<feature type="domain" description="Rapamycin-insensitive companion of mTOR" evidence="10">
    <location>
        <begin position="1046"/>
        <end position="1118"/>
    </location>
</feature>
<organism evidence="11 12">
    <name type="scientific">Candolleomyces eurysporus</name>
    <dbReference type="NCBI Taxonomy" id="2828524"/>
    <lineage>
        <taxon>Eukaryota</taxon>
        <taxon>Fungi</taxon>
        <taxon>Dikarya</taxon>
        <taxon>Basidiomycota</taxon>
        <taxon>Agaricomycotina</taxon>
        <taxon>Agaricomycetes</taxon>
        <taxon>Agaricomycetidae</taxon>
        <taxon>Agaricales</taxon>
        <taxon>Agaricineae</taxon>
        <taxon>Psathyrellaceae</taxon>
        <taxon>Candolleomyces</taxon>
    </lineage>
</organism>
<dbReference type="InterPro" id="IPR036394">
    <property type="entry name" value="Ribosomal_uL22_sf"/>
</dbReference>
<dbReference type="InterPro" id="IPR028268">
    <property type="entry name" value="Pianissimo_fam"/>
</dbReference>
<dbReference type="GO" id="GO:0030684">
    <property type="term" value="C:preribosome"/>
    <property type="evidence" value="ECO:0007669"/>
    <property type="project" value="UniProtKB-ARBA"/>
</dbReference>
<comment type="subunit">
    <text evidence="5">Component of the large ribosomal subunit (LSU). Mature yeast ribosomes consist of a small (40S) and a large (60S) subunit. The 40S small subunit contains 1 molecule of ribosomal RNA (18S rRNA) and at least 33 different proteins. The large 60S subunit contains 3 rRNA molecules (25S, 5.8S and 5S rRNA) and at least 46 different proteins. uL22 is associated with the polypeptide exit tunnel.</text>
</comment>
<dbReference type="EMBL" id="JANBPK010000816">
    <property type="protein sequence ID" value="KAJ2930900.1"/>
    <property type="molecule type" value="Genomic_DNA"/>
</dbReference>
<feature type="region of interest" description="Disordered" evidence="7">
    <location>
        <begin position="1348"/>
        <end position="1368"/>
    </location>
</feature>
<dbReference type="InterPro" id="IPR016024">
    <property type="entry name" value="ARM-type_fold"/>
</dbReference>
<dbReference type="Pfam" id="PF00237">
    <property type="entry name" value="Ribosomal_L22"/>
    <property type="match status" value="1"/>
</dbReference>
<accession>A0A9W8JA16</accession>
<feature type="compositionally biased region" description="Acidic residues" evidence="7">
    <location>
        <begin position="1278"/>
        <end position="1287"/>
    </location>
</feature>
<dbReference type="InterPro" id="IPR029453">
    <property type="entry name" value="Rictor_IV"/>
</dbReference>
<dbReference type="GO" id="GO:0031932">
    <property type="term" value="C:TORC2 complex"/>
    <property type="evidence" value="ECO:0007669"/>
    <property type="project" value="InterPro"/>
</dbReference>
<dbReference type="PROSITE" id="PS00464">
    <property type="entry name" value="RIBOSOMAL_L22"/>
    <property type="match status" value="1"/>
</dbReference>
<dbReference type="GO" id="GO:0038203">
    <property type="term" value="P:TORC2 signaling"/>
    <property type="evidence" value="ECO:0007669"/>
    <property type="project" value="TreeGrafter"/>
</dbReference>
<dbReference type="SUPFAM" id="SSF54843">
    <property type="entry name" value="Ribosomal protein L22"/>
    <property type="match status" value="1"/>
</dbReference>
<name>A0A9W8JA16_9AGAR</name>
<evidence type="ECO:0000256" key="3">
    <source>
        <dbReference type="ARBA" id="ARBA00022980"/>
    </source>
</evidence>
<evidence type="ECO:0000313" key="11">
    <source>
        <dbReference type="EMBL" id="KAJ2930900.1"/>
    </source>
</evidence>
<dbReference type="InterPro" id="IPR028267">
    <property type="entry name" value="Pianissimo_N"/>
</dbReference>
<dbReference type="SUPFAM" id="SSF48371">
    <property type="entry name" value="ARM repeat"/>
    <property type="match status" value="1"/>
</dbReference>
<feature type="region of interest" description="Disordered" evidence="7">
    <location>
        <begin position="157"/>
        <end position="176"/>
    </location>
</feature>
<dbReference type="GO" id="GO:0006412">
    <property type="term" value="P:translation"/>
    <property type="evidence" value="ECO:0007669"/>
    <property type="project" value="InterPro"/>
</dbReference>
<evidence type="ECO:0000259" key="9">
    <source>
        <dbReference type="SMART" id="SM01308"/>
    </source>
</evidence>
<evidence type="ECO:0000259" key="10">
    <source>
        <dbReference type="SMART" id="SM01310"/>
    </source>
</evidence>
<comment type="similarity">
    <text evidence="1">Belongs to the RICTOR family.</text>
</comment>
<protein>
    <submittedName>
        <fullName evidence="11">Uncharacterized protein</fullName>
    </submittedName>
</protein>
<dbReference type="Pfam" id="PF14668">
    <property type="entry name" value="RICTOR_V"/>
    <property type="match status" value="1"/>
</dbReference>
<dbReference type="GO" id="GO:0015934">
    <property type="term" value="C:large ribosomal subunit"/>
    <property type="evidence" value="ECO:0007669"/>
    <property type="project" value="InterPro"/>
</dbReference>
<evidence type="ECO:0000256" key="5">
    <source>
        <dbReference type="ARBA" id="ARBA00065089"/>
    </source>
</evidence>
<dbReference type="InterPro" id="IPR029451">
    <property type="entry name" value="RICTOR_M"/>
</dbReference>
<dbReference type="SMART" id="SM01307">
    <property type="entry name" value="RICTOR_M"/>
    <property type="match status" value="1"/>
</dbReference>
<dbReference type="OrthoDB" id="271111at2759"/>
<evidence type="ECO:0000256" key="1">
    <source>
        <dbReference type="ARBA" id="ARBA00008878"/>
    </source>
</evidence>
<dbReference type="Pfam" id="PF14664">
    <property type="entry name" value="RICTOR_N"/>
    <property type="match status" value="1"/>
</dbReference>
<feature type="region of interest" description="Disordered" evidence="7">
    <location>
        <begin position="97"/>
        <end position="135"/>
    </location>
</feature>
<dbReference type="FunFam" id="3.90.470.10:FF:000012">
    <property type="entry name" value="60S ribosomal protein L17"/>
    <property type="match status" value="1"/>
</dbReference>
<keyword evidence="4 6" id="KW-0687">Ribonucleoprotein</keyword>
<gene>
    <name evidence="11" type="ORF">H1R20_g6191</name>
</gene>
<evidence type="ECO:0000256" key="2">
    <source>
        <dbReference type="ARBA" id="ARBA00009451"/>
    </source>
</evidence>
<comment type="similarity">
    <text evidence="2 6">Belongs to the universal ribosomal protein uL22 family.</text>
</comment>
<keyword evidence="12" id="KW-1185">Reference proteome</keyword>
<dbReference type="PANTHER" id="PTHR13298">
    <property type="entry name" value="CYTOSOLIC REGULATOR PIANISSIMO"/>
    <property type="match status" value="1"/>
</dbReference>
<dbReference type="InterPro" id="IPR029452">
    <property type="entry name" value="RICTOR_V"/>
</dbReference>
<evidence type="ECO:0000256" key="7">
    <source>
        <dbReference type="SAM" id="MobiDB-lite"/>
    </source>
</evidence>
<sequence length="1565" mass="176061">MPALSGTTNGSNSITATFVNQDGFTELDTGISLADLEGRNPSEQMALLNDHLTLQHRIREGAENLLIMPLANSVRQQVESELDMANNKIEALQKRIDLQSSRSREQAKADAQRKLQESNKTHIARMQSEDKSGDDFRSALQNATSYLKELEAMAQASAAESSSKEPSSSNGDFQTASAIESDRKRVDLLSKLIDILLRHLRVRYELKLDELLHAVLPCLSDRCSKLCRASAYRLIRQALVDSDTVQQLDRACDWYLIKSLQRDNKHAIEKEQAIKLIRTIIEVGTTRKSASISSGASSGTVHLSEAVMRAFIALAEHPEEPFRPICIQTLTEILLMDIDLLARSGGMKVLLHVLGDGPSELAPIIASAFLHIIDSPRTRASLCVGTDIEVALSAITDAYGKPEDQRDKIRACSKVVQLMLRTWSGLMYLCMDDMRAIRSLVDTLRIPSLETRDVILDMFFDLLNIKAPEWYQTFIDGRRLTMYRRRSAHPDQQKEHDSNVERPPQTLKLTDQYIALLLVILTQAGFCDALTAMLEETTMGTNLSRKATLLMAEVLAMSNRVLPLSIAGRIQAIPPVFDMATDYENKEHRIVGTSAVSAIDSFNRNKARLETNNLRSPQSFRPRANSVEDAVRRGQRQVEQVKLKISMQMDDRTFQAAIVDTQVMATRDPNKWDYEALQAIIEGPLLVPKRMEEAIKASRFIRRLVSFYLPFSHQFSDMRRGKGYHRWVKLGCTLMNTFMATAEGVKYLSSGEDQFLAQIRKSFMQLDPFAGVAESEPIFSKKRVADTLTYGYLEMLGTLSKYKDGVEILEKNYIFSAFYRLSELRSREDLIKGIVENLDYSVDGHARIVLSKALTSTYKHIRLYATKHLGTLIRNLSTANAWTLRLLLTQLYDPAPEVCELAVHFLEEACESKDVLQLVVEMQPTVDHLGEVGHALLLKFMSTPMGFRYLYDAGYIDREMDIWFNERNIFYVVQVEVFLARVFSAGNHGDYDDDFLAFDGSVPPHFYGEMSKTELGCQILHEKGHFTEFAQFIRQHSHESEDPDLILKLKSILWAVGNVGATEGGLHFLEEEEVIPAVLEILEKSPIPSVKGTCFFILGLISSTSQGAEILDDYHWESTLSPLGFPTGICIPADVERFLSIPYWTPKVSESTEPRLLPPVAEHEIEIMTAIQNLSNTVIANAASRSLSRLKAKPECKEALSSPAMFYRALHMISSHRYRLPVRRYIVDLFNLELNPELVAALDEAAKKLPKASASSKLPKSDRLRLSILPAGRHSESDESDAEDDGTDTPPARKVVPDGDQPVLSLQPQRKTHFIDLLCVWHLERQAEDTNRGLKLTDSIRKVPRTGKLRFKPHAPPNNPGHTLGRERARQPQDFKMVRYAAAALATNPEKTSRARGEYLRTHFKNMREVAAALSGLKLQKAYTYLSDVGDHNRVIPFRRFAGGVGRSGQAKEFKATQGRWPEKSIKFITRLLKNAESNADAKNLDVEELVIKNIVVQQAPKTRRRTYRAHGRINPYQGHPCHVEIILAAPDTEVEKSTDASASTSLVGLNRRQVARRRIEAARA</sequence>
<feature type="compositionally biased region" description="Basic and acidic residues" evidence="7">
    <location>
        <begin position="97"/>
        <end position="120"/>
    </location>
</feature>
<evidence type="ECO:0000259" key="8">
    <source>
        <dbReference type="SMART" id="SM01307"/>
    </source>
</evidence>
<dbReference type="InterPro" id="IPR005721">
    <property type="entry name" value="Ribosomal_uL22_euk/arc"/>
</dbReference>
<dbReference type="SMART" id="SM01308">
    <property type="entry name" value="RICTOR_N"/>
    <property type="match status" value="1"/>
</dbReference>
<dbReference type="Gene3D" id="3.90.470.10">
    <property type="entry name" value="Ribosomal protein L22/L17"/>
    <property type="match status" value="1"/>
</dbReference>
<feature type="compositionally biased region" description="Low complexity" evidence="7">
    <location>
        <begin position="157"/>
        <end position="169"/>
    </location>
</feature>
<comment type="caution">
    <text evidence="11">The sequence shown here is derived from an EMBL/GenBank/DDBJ whole genome shotgun (WGS) entry which is preliminary data.</text>
</comment>
<dbReference type="Gene3D" id="1.10.287.160">
    <property type="entry name" value="HR1 repeat"/>
    <property type="match status" value="1"/>
</dbReference>
<dbReference type="GO" id="GO:0003735">
    <property type="term" value="F:structural constituent of ribosome"/>
    <property type="evidence" value="ECO:0007669"/>
    <property type="project" value="InterPro"/>
</dbReference>
<dbReference type="PANTHER" id="PTHR13298:SF11">
    <property type="entry name" value="RAPAMYCIN-INSENSITIVE COMPANION OF MTOR"/>
    <property type="match status" value="1"/>
</dbReference>
<evidence type="ECO:0000256" key="6">
    <source>
        <dbReference type="RuleBase" id="RU004005"/>
    </source>
</evidence>
<keyword evidence="3 6" id="KW-0689">Ribosomal protein</keyword>
<dbReference type="Pfam" id="PF14666">
    <property type="entry name" value="RICTOR_M"/>
    <property type="match status" value="1"/>
</dbReference>
<dbReference type="InterPro" id="IPR018260">
    <property type="entry name" value="Ribosomal_uL22_CS"/>
</dbReference>
<dbReference type="Pfam" id="PF14663">
    <property type="entry name" value="RasGEF_N_2"/>
    <property type="match status" value="1"/>
</dbReference>
<feature type="region of interest" description="Disordered" evidence="7">
    <location>
        <begin position="1263"/>
        <end position="1307"/>
    </location>
</feature>
<evidence type="ECO:0000256" key="4">
    <source>
        <dbReference type="ARBA" id="ARBA00023274"/>
    </source>
</evidence>
<dbReference type="InterPro" id="IPR001063">
    <property type="entry name" value="Ribosomal_uL22"/>
</dbReference>
<dbReference type="CDD" id="cd00336">
    <property type="entry name" value="Ribosomal_L22"/>
    <property type="match status" value="1"/>
</dbReference>
<dbReference type="NCBIfam" id="TIGR01038">
    <property type="entry name" value="uL22_arch_euk"/>
    <property type="match status" value="1"/>
</dbReference>
<feature type="domain" description="Rapamycin-insensitive companion of mTOR middle" evidence="8">
    <location>
        <begin position="649"/>
        <end position="875"/>
    </location>
</feature>